<name>A0A1B9NHW8_9MICO</name>
<dbReference type="SUPFAM" id="SSF48498">
    <property type="entry name" value="Tetracyclin repressor-like, C-terminal domain"/>
    <property type="match status" value="1"/>
</dbReference>
<reference evidence="4 5" key="1">
    <citation type="submission" date="2016-05" db="EMBL/GenBank/DDBJ databases">
        <authorList>
            <person name="Lavstsen T."/>
            <person name="Jespersen J.S."/>
        </authorList>
    </citation>
    <scope>NUCLEOTIDE SEQUENCE [LARGE SCALE GENOMIC DNA]</scope>
    <source>
        <strain evidence="4 5">YLB-01</strain>
    </source>
</reference>
<keyword evidence="1 2" id="KW-0238">DNA-binding</keyword>
<evidence type="ECO:0000313" key="5">
    <source>
        <dbReference type="Proteomes" id="UP000093355"/>
    </source>
</evidence>
<feature type="DNA-binding region" description="H-T-H motif" evidence="2">
    <location>
        <begin position="35"/>
        <end position="54"/>
    </location>
</feature>
<proteinExistence type="predicted"/>
<dbReference type="AlphaFoldDB" id="A0A1B9NHW8"/>
<dbReference type="InterPro" id="IPR001647">
    <property type="entry name" value="HTH_TetR"/>
</dbReference>
<dbReference type="Pfam" id="PF00440">
    <property type="entry name" value="TetR_N"/>
    <property type="match status" value="1"/>
</dbReference>
<dbReference type="PROSITE" id="PS50977">
    <property type="entry name" value="HTH_TETR_2"/>
    <property type="match status" value="1"/>
</dbReference>
<dbReference type="PRINTS" id="PR00455">
    <property type="entry name" value="HTHTETR"/>
</dbReference>
<organism evidence="4 5">
    <name type="scientific">Microbacterium sediminis</name>
    <dbReference type="NCBI Taxonomy" id="904291"/>
    <lineage>
        <taxon>Bacteria</taxon>
        <taxon>Bacillati</taxon>
        <taxon>Actinomycetota</taxon>
        <taxon>Actinomycetes</taxon>
        <taxon>Micrococcales</taxon>
        <taxon>Microbacteriaceae</taxon>
        <taxon>Microbacterium</taxon>
    </lineage>
</organism>
<gene>
    <name evidence="4" type="ORF">A7J15_12340</name>
</gene>
<evidence type="ECO:0000313" key="4">
    <source>
        <dbReference type="EMBL" id="OCG76209.1"/>
    </source>
</evidence>
<dbReference type="Proteomes" id="UP000093355">
    <property type="component" value="Unassembled WGS sequence"/>
</dbReference>
<evidence type="ECO:0000256" key="2">
    <source>
        <dbReference type="PROSITE-ProRule" id="PRU00335"/>
    </source>
</evidence>
<dbReference type="PANTHER" id="PTHR30055:SF241">
    <property type="entry name" value="TRANSCRIPTIONAL REGULATORY PROTEIN"/>
    <property type="match status" value="1"/>
</dbReference>
<dbReference type="InterPro" id="IPR009057">
    <property type="entry name" value="Homeodomain-like_sf"/>
</dbReference>
<dbReference type="InterPro" id="IPR036271">
    <property type="entry name" value="Tet_transcr_reg_TetR-rel_C_sf"/>
</dbReference>
<dbReference type="InterPro" id="IPR050109">
    <property type="entry name" value="HTH-type_TetR-like_transc_reg"/>
</dbReference>
<dbReference type="Gene3D" id="1.10.357.10">
    <property type="entry name" value="Tetracycline Repressor, domain 2"/>
    <property type="match status" value="1"/>
</dbReference>
<evidence type="ECO:0000259" key="3">
    <source>
        <dbReference type="PROSITE" id="PS50977"/>
    </source>
</evidence>
<dbReference type="RefSeq" id="WP_067028444.1">
    <property type="nucleotide sequence ID" value="NZ_JRNY01000013.1"/>
</dbReference>
<dbReference type="STRING" id="904291.A7J15_12340"/>
<accession>A0A1B9NHW8</accession>
<dbReference type="SUPFAM" id="SSF46689">
    <property type="entry name" value="Homeodomain-like"/>
    <property type="match status" value="1"/>
</dbReference>
<evidence type="ECO:0000256" key="1">
    <source>
        <dbReference type="ARBA" id="ARBA00023125"/>
    </source>
</evidence>
<feature type="domain" description="HTH tetR-type" evidence="3">
    <location>
        <begin position="12"/>
        <end position="72"/>
    </location>
</feature>
<dbReference type="EMBL" id="LXMD01000005">
    <property type="protein sequence ID" value="OCG76209.1"/>
    <property type="molecule type" value="Genomic_DNA"/>
</dbReference>
<dbReference type="GO" id="GO:0000976">
    <property type="term" value="F:transcription cis-regulatory region binding"/>
    <property type="evidence" value="ECO:0007669"/>
    <property type="project" value="TreeGrafter"/>
</dbReference>
<dbReference type="PANTHER" id="PTHR30055">
    <property type="entry name" value="HTH-TYPE TRANSCRIPTIONAL REGULATOR RUTR"/>
    <property type="match status" value="1"/>
</dbReference>
<sequence length="202" mass="21595">MSTETPQPRSRENTRARLLDAAAQVFAEVGLGGASVEAIVERAGFTRGAFYSNFDSKDELFLGLAATVASERIAQVRQRMGELVETPTLEDLGAFVLGAVGDRPLDLMLTSEIRIRALRDAEFGAAFAEQQERLIAEIAGIVSDVAAERGLSLRVSAEEAARMLLAMWEATSARGAILRLDEERRTAACAQAVASVAALIIG</sequence>
<protein>
    <recommendedName>
        <fullName evidence="3">HTH tetR-type domain-containing protein</fullName>
    </recommendedName>
</protein>
<dbReference type="GO" id="GO:0003700">
    <property type="term" value="F:DNA-binding transcription factor activity"/>
    <property type="evidence" value="ECO:0007669"/>
    <property type="project" value="TreeGrafter"/>
</dbReference>
<comment type="caution">
    <text evidence="4">The sequence shown here is derived from an EMBL/GenBank/DDBJ whole genome shotgun (WGS) entry which is preliminary data.</text>
</comment>
<keyword evidence="5" id="KW-1185">Reference proteome</keyword>